<feature type="non-terminal residue" evidence="1">
    <location>
        <position position="131"/>
    </location>
</feature>
<dbReference type="AlphaFoldDB" id="A0A085LIP7"/>
<dbReference type="EMBL" id="KL364372">
    <property type="protein sequence ID" value="KFD44843.1"/>
    <property type="molecule type" value="Genomic_DNA"/>
</dbReference>
<name>A0A085LIP7_9BILA</name>
<reference evidence="1 2" key="1">
    <citation type="journal article" date="2014" name="Nat. Genet.">
        <title>Genome and transcriptome of the porcine whipworm Trichuris suis.</title>
        <authorList>
            <person name="Jex A.R."/>
            <person name="Nejsum P."/>
            <person name="Schwarz E.M."/>
            <person name="Hu L."/>
            <person name="Young N.D."/>
            <person name="Hall R.S."/>
            <person name="Korhonen P.K."/>
            <person name="Liao S."/>
            <person name="Thamsborg S."/>
            <person name="Xia J."/>
            <person name="Xu P."/>
            <person name="Wang S."/>
            <person name="Scheerlinck J.P."/>
            <person name="Hofmann A."/>
            <person name="Sternberg P.W."/>
            <person name="Wang J."/>
            <person name="Gasser R.B."/>
        </authorList>
    </citation>
    <scope>NUCLEOTIDE SEQUENCE [LARGE SCALE GENOMIC DNA]</scope>
    <source>
        <strain evidence="1">DCEP-RM93M</strain>
    </source>
</reference>
<feature type="non-terminal residue" evidence="1">
    <location>
        <position position="1"/>
    </location>
</feature>
<organism evidence="1 2">
    <name type="scientific">Trichuris suis</name>
    <name type="common">pig whipworm</name>
    <dbReference type="NCBI Taxonomy" id="68888"/>
    <lineage>
        <taxon>Eukaryota</taxon>
        <taxon>Metazoa</taxon>
        <taxon>Ecdysozoa</taxon>
        <taxon>Nematoda</taxon>
        <taxon>Enoplea</taxon>
        <taxon>Dorylaimia</taxon>
        <taxon>Trichinellida</taxon>
        <taxon>Trichuridae</taxon>
        <taxon>Trichuris</taxon>
    </lineage>
</organism>
<gene>
    <name evidence="1" type="ORF">M513_14279</name>
</gene>
<evidence type="ECO:0000313" key="1">
    <source>
        <dbReference type="EMBL" id="KFD44843.1"/>
    </source>
</evidence>
<protein>
    <submittedName>
        <fullName evidence="1">Uncharacterized protein</fullName>
    </submittedName>
</protein>
<keyword evidence="2" id="KW-1185">Reference proteome</keyword>
<evidence type="ECO:0000313" key="2">
    <source>
        <dbReference type="Proteomes" id="UP000030764"/>
    </source>
</evidence>
<sequence length="131" mass="14611">ENKVPAHLLSPLLQWSLRRHLSYFLTQAVNCRSLPSGAAFYELLCRLAPLGHPMEGGQPEYVEHSWLPIDQYDIDDVDQWDDSDDDAANLSHPTLHATYNLCIKELLVGGIGAKIAELFALCVIRRIGASI</sequence>
<proteinExistence type="predicted"/>
<accession>A0A085LIP7</accession>
<dbReference type="Proteomes" id="UP000030764">
    <property type="component" value="Unassembled WGS sequence"/>
</dbReference>